<dbReference type="PANTHER" id="PTHR43215:SF14">
    <property type="entry name" value="RADIAL SPOKE HEAD 1 HOMOLOG"/>
    <property type="match status" value="1"/>
</dbReference>
<evidence type="ECO:0000313" key="3">
    <source>
        <dbReference type="Proteomes" id="UP000604046"/>
    </source>
</evidence>
<evidence type="ECO:0000313" key="2">
    <source>
        <dbReference type="EMBL" id="CAE7229564.1"/>
    </source>
</evidence>
<sequence>MAARTVRHGHEFQWQTRLVLANFERQQQPIFWAGFDNRNQGVGTKTALEDFIASENGFQLEETQWGWMMVRNEQVARLEACGWPGPKRNFWEVASIRLAKAMRLNKATKVLIAINKNLTGVRPLSESILYREELRNIADAMRPEPAWNPVFEIYDVMGNCVPEVGLAIEFLLEELANRSVQVRCRDCTQGLQQCRSELQKPKGQLPDPTCAQGDCRNGLGKLQTWDGDQYEGHFKDGNFNGKGLLRLGGGQSYEGDFEDDLPHGKGIYRYENGDSYEGTFKDGLRNGAGIFRYESGDIYEGGFKDDLRHGEGRYQYADGSSFEGVWKDGKRIDSSTSCWWCRRQ</sequence>
<dbReference type="OrthoDB" id="270720at2759"/>
<dbReference type="Proteomes" id="UP000604046">
    <property type="component" value="Unassembled WGS sequence"/>
</dbReference>
<reference evidence="2" key="1">
    <citation type="submission" date="2021-02" db="EMBL/GenBank/DDBJ databases">
        <authorList>
            <person name="Dougan E. K."/>
            <person name="Rhodes N."/>
            <person name="Thang M."/>
            <person name="Chan C."/>
        </authorList>
    </citation>
    <scope>NUCLEOTIDE SEQUENCE</scope>
</reference>
<name>A0A812KT23_9DINO</name>
<dbReference type="InterPro" id="IPR003409">
    <property type="entry name" value="MORN"/>
</dbReference>
<dbReference type="PANTHER" id="PTHR43215">
    <property type="entry name" value="RADIAL SPOKE HEAD 1 HOMOLOG"/>
    <property type="match status" value="1"/>
</dbReference>
<keyword evidence="1" id="KW-0677">Repeat</keyword>
<dbReference type="EMBL" id="CAJNDS010000711">
    <property type="protein sequence ID" value="CAE7229564.1"/>
    <property type="molecule type" value="Genomic_DNA"/>
</dbReference>
<keyword evidence="3" id="KW-1185">Reference proteome</keyword>
<dbReference type="Pfam" id="PF02493">
    <property type="entry name" value="MORN"/>
    <property type="match status" value="4"/>
</dbReference>
<gene>
    <name evidence="2" type="primary">Rsph1</name>
    <name evidence="2" type="ORF">SNAT2548_LOCUS9240</name>
</gene>
<comment type="caution">
    <text evidence="2">The sequence shown here is derived from an EMBL/GenBank/DDBJ whole genome shotgun (WGS) entry which is preliminary data.</text>
</comment>
<dbReference type="Gene3D" id="2.20.110.10">
    <property type="entry name" value="Histone H3 K4-specific methyltransferase SET7/9 N-terminal domain"/>
    <property type="match status" value="2"/>
</dbReference>
<organism evidence="2 3">
    <name type="scientific">Symbiodinium natans</name>
    <dbReference type="NCBI Taxonomy" id="878477"/>
    <lineage>
        <taxon>Eukaryota</taxon>
        <taxon>Sar</taxon>
        <taxon>Alveolata</taxon>
        <taxon>Dinophyceae</taxon>
        <taxon>Suessiales</taxon>
        <taxon>Symbiodiniaceae</taxon>
        <taxon>Symbiodinium</taxon>
    </lineage>
</organism>
<protein>
    <submittedName>
        <fullName evidence="2">Rsph1 protein</fullName>
    </submittedName>
</protein>
<proteinExistence type="predicted"/>
<dbReference type="AlphaFoldDB" id="A0A812KT23"/>
<dbReference type="SUPFAM" id="SSF82185">
    <property type="entry name" value="Histone H3 K4-specific methyltransferase SET7/9 N-terminal domain"/>
    <property type="match status" value="1"/>
</dbReference>
<dbReference type="SMART" id="SM00698">
    <property type="entry name" value="MORN"/>
    <property type="match status" value="4"/>
</dbReference>
<dbReference type="GO" id="GO:0005829">
    <property type="term" value="C:cytosol"/>
    <property type="evidence" value="ECO:0007669"/>
    <property type="project" value="TreeGrafter"/>
</dbReference>
<evidence type="ECO:0000256" key="1">
    <source>
        <dbReference type="ARBA" id="ARBA00022737"/>
    </source>
</evidence>
<accession>A0A812KT23</accession>